<evidence type="ECO:0000313" key="1">
    <source>
        <dbReference type="EMBL" id="KAF2312147.1"/>
    </source>
</evidence>
<proteinExistence type="predicted"/>
<comment type="caution">
    <text evidence="1">The sequence shown here is derived from an EMBL/GenBank/DDBJ whole genome shotgun (WGS) entry which is preliminary data.</text>
</comment>
<dbReference type="Proteomes" id="UP000467840">
    <property type="component" value="Chromosome 14"/>
</dbReference>
<dbReference type="AlphaFoldDB" id="A0A6A6MGU5"/>
<gene>
    <name evidence="1" type="ORF">GH714_028284</name>
</gene>
<reference evidence="1 2" key="1">
    <citation type="journal article" date="2020" name="Mol. Plant">
        <title>The Chromosome-Based Rubber Tree Genome Provides New Insights into Spurge Genome Evolution and Rubber Biosynthesis.</title>
        <authorList>
            <person name="Liu J."/>
            <person name="Shi C."/>
            <person name="Shi C.C."/>
            <person name="Li W."/>
            <person name="Zhang Q.J."/>
            <person name="Zhang Y."/>
            <person name="Li K."/>
            <person name="Lu H.F."/>
            <person name="Shi C."/>
            <person name="Zhu S.T."/>
            <person name="Xiao Z.Y."/>
            <person name="Nan H."/>
            <person name="Yue Y."/>
            <person name="Zhu X.G."/>
            <person name="Wu Y."/>
            <person name="Hong X.N."/>
            <person name="Fan G.Y."/>
            <person name="Tong Y."/>
            <person name="Zhang D."/>
            <person name="Mao C.L."/>
            <person name="Liu Y.L."/>
            <person name="Hao S.J."/>
            <person name="Liu W.Q."/>
            <person name="Lv M.Q."/>
            <person name="Zhang H.B."/>
            <person name="Liu Y."/>
            <person name="Hu-Tang G.R."/>
            <person name="Wang J.P."/>
            <person name="Wang J.H."/>
            <person name="Sun Y.H."/>
            <person name="Ni S.B."/>
            <person name="Chen W.B."/>
            <person name="Zhang X.C."/>
            <person name="Jiao Y.N."/>
            <person name="Eichler E.E."/>
            <person name="Li G.H."/>
            <person name="Liu X."/>
            <person name="Gao L.Z."/>
        </authorList>
    </citation>
    <scope>NUCLEOTIDE SEQUENCE [LARGE SCALE GENOMIC DNA]</scope>
    <source>
        <strain evidence="2">cv. GT1</strain>
        <tissue evidence="1">Leaf</tissue>
    </source>
</reference>
<keyword evidence="2" id="KW-1185">Reference proteome</keyword>
<dbReference type="EMBL" id="JAAGAX010000006">
    <property type="protein sequence ID" value="KAF2312147.1"/>
    <property type="molecule type" value="Genomic_DNA"/>
</dbReference>
<accession>A0A6A6MGU5</accession>
<protein>
    <submittedName>
        <fullName evidence="1">Uncharacterized protein</fullName>
    </submittedName>
</protein>
<evidence type="ECO:0000313" key="2">
    <source>
        <dbReference type="Proteomes" id="UP000467840"/>
    </source>
</evidence>
<sequence>MFQLRFMVFDGFEEFETRGCSLGWLAKTLIASAGSLDGLGSYTYKLSREIIGLLAKRCMGFPIISAQDNLDQFPIADHDSHFGKREQSTKASFTFLETENKDGYGFLFREGSWAMDLSEEKGIAWGKDGFGMVKAGCDDCWVRDGDVKLSDEAARILGFEA</sequence>
<name>A0A6A6MGU5_HEVBR</name>
<organism evidence="1 2">
    <name type="scientific">Hevea brasiliensis</name>
    <name type="common">Para rubber tree</name>
    <name type="synonym">Siphonia brasiliensis</name>
    <dbReference type="NCBI Taxonomy" id="3981"/>
    <lineage>
        <taxon>Eukaryota</taxon>
        <taxon>Viridiplantae</taxon>
        <taxon>Streptophyta</taxon>
        <taxon>Embryophyta</taxon>
        <taxon>Tracheophyta</taxon>
        <taxon>Spermatophyta</taxon>
        <taxon>Magnoliopsida</taxon>
        <taxon>eudicotyledons</taxon>
        <taxon>Gunneridae</taxon>
        <taxon>Pentapetalae</taxon>
        <taxon>rosids</taxon>
        <taxon>fabids</taxon>
        <taxon>Malpighiales</taxon>
        <taxon>Euphorbiaceae</taxon>
        <taxon>Crotonoideae</taxon>
        <taxon>Micrandreae</taxon>
        <taxon>Hevea</taxon>
    </lineage>
</organism>